<evidence type="ECO:0000256" key="6">
    <source>
        <dbReference type="ARBA" id="ARBA00023136"/>
    </source>
</evidence>
<evidence type="ECO:0000256" key="2">
    <source>
        <dbReference type="ARBA" id="ARBA00022448"/>
    </source>
</evidence>
<dbReference type="InterPro" id="IPR023996">
    <property type="entry name" value="TonB-dep_OMP_SusC/RagA"/>
</dbReference>
<dbReference type="Gene3D" id="2.60.40.1120">
    <property type="entry name" value="Carboxypeptidase-like, regulatory domain"/>
    <property type="match status" value="1"/>
</dbReference>
<dbReference type="InterPro" id="IPR037066">
    <property type="entry name" value="Plug_dom_sf"/>
</dbReference>
<comment type="similarity">
    <text evidence="8 9">Belongs to the TonB-dependent receptor family.</text>
</comment>
<accession>A0A9X2XXW9</accession>
<reference evidence="13" key="1">
    <citation type="submission" date="2022-09" db="EMBL/GenBank/DDBJ databases">
        <authorList>
            <person name="Yuan C."/>
            <person name="Ke Z."/>
        </authorList>
    </citation>
    <scope>NUCLEOTIDE SEQUENCE</scope>
    <source>
        <strain evidence="13">LB-8</strain>
    </source>
</reference>
<dbReference type="InterPro" id="IPR036942">
    <property type="entry name" value="Beta-barrel_TonB_sf"/>
</dbReference>
<keyword evidence="4 8" id="KW-0812">Transmembrane</keyword>
<dbReference type="NCBIfam" id="TIGR04056">
    <property type="entry name" value="OMP_RagA_SusC"/>
    <property type="match status" value="1"/>
</dbReference>
<keyword evidence="14" id="KW-1185">Reference proteome</keyword>
<dbReference type="Pfam" id="PF00593">
    <property type="entry name" value="TonB_dep_Rec_b-barrel"/>
    <property type="match status" value="1"/>
</dbReference>
<evidence type="ECO:0000256" key="1">
    <source>
        <dbReference type="ARBA" id="ARBA00004571"/>
    </source>
</evidence>
<evidence type="ECO:0000256" key="8">
    <source>
        <dbReference type="PROSITE-ProRule" id="PRU01360"/>
    </source>
</evidence>
<dbReference type="RefSeq" id="WP_279298599.1">
    <property type="nucleotide sequence ID" value="NZ_JAOTIF010000018.1"/>
</dbReference>
<feature type="domain" description="TonB-dependent receptor-like beta-barrel" evidence="11">
    <location>
        <begin position="401"/>
        <end position="971"/>
    </location>
</feature>
<feature type="signal peptide" evidence="10">
    <location>
        <begin position="1"/>
        <end position="34"/>
    </location>
</feature>
<dbReference type="Pfam" id="PF13715">
    <property type="entry name" value="CarbopepD_reg_2"/>
    <property type="match status" value="1"/>
</dbReference>
<evidence type="ECO:0000259" key="12">
    <source>
        <dbReference type="Pfam" id="PF07715"/>
    </source>
</evidence>
<organism evidence="13 14">
    <name type="scientific">Paraflavisolibacter caeni</name>
    <dbReference type="NCBI Taxonomy" id="2982496"/>
    <lineage>
        <taxon>Bacteria</taxon>
        <taxon>Pseudomonadati</taxon>
        <taxon>Bacteroidota</taxon>
        <taxon>Chitinophagia</taxon>
        <taxon>Chitinophagales</taxon>
        <taxon>Chitinophagaceae</taxon>
        <taxon>Paraflavisolibacter</taxon>
    </lineage>
</organism>
<keyword evidence="5 9" id="KW-0798">TonB box</keyword>
<evidence type="ECO:0000256" key="3">
    <source>
        <dbReference type="ARBA" id="ARBA00022452"/>
    </source>
</evidence>
<keyword evidence="6 8" id="KW-0472">Membrane</keyword>
<evidence type="ECO:0000256" key="9">
    <source>
        <dbReference type="RuleBase" id="RU003357"/>
    </source>
</evidence>
<comment type="caution">
    <text evidence="13">The sequence shown here is derived from an EMBL/GenBank/DDBJ whole genome shotgun (WGS) entry which is preliminary data.</text>
</comment>
<dbReference type="GO" id="GO:0009279">
    <property type="term" value="C:cell outer membrane"/>
    <property type="evidence" value="ECO:0007669"/>
    <property type="project" value="UniProtKB-SubCell"/>
</dbReference>
<evidence type="ECO:0000256" key="10">
    <source>
        <dbReference type="SAM" id="SignalP"/>
    </source>
</evidence>
<name>A0A9X2XXW9_9BACT</name>
<evidence type="ECO:0000259" key="11">
    <source>
        <dbReference type="Pfam" id="PF00593"/>
    </source>
</evidence>
<evidence type="ECO:0000256" key="7">
    <source>
        <dbReference type="ARBA" id="ARBA00023237"/>
    </source>
</evidence>
<keyword evidence="10" id="KW-0732">Signal</keyword>
<reference evidence="13" key="2">
    <citation type="submission" date="2023-04" db="EMBL/GenBank/DDBJ databases">
        <title>Paracnuella aquatica gen. nov., sp. nov., a member of the family Chitinophagaceae isolated from a hot spring.</title>
        <authorList>
            <person name="Wang C."/>
        </authorList>
    </citation>
    <scope>NUCLEOTIDE SEQUENCE</scope>
    <source>
        <strain evidence="13">LB-8</strain>
    </source>
</reference>
<sequence length="1014" mass="110672">MYEKKTLLMKRSNRKGPSLLLMLIFLAGFTSAIAQGTQEVKGTVTDSKGQPAVGITVTVKGTNKAVLTDQTGSFTIKASPTATLTFSAINFESREATAAAGKILAVVLNEKVAQLNEVVMVGYGRSSRKNLSSAVTSVKPEDLNRGAITDVGQLLQGKVPGLNISASGDPNRPSAVVLRGASTLNSSQSPFYVIDGVPGADISAIAPDDIASIDVLKDAAATAIYGNRAANGVIMVTTKRGKKGQSVVSYSGYVGMEQVSNELEMMNSDELRAFISANGQSLSPNDDKGANTNWQKEVRRSSATSHNHNLSFNGGGEHTTYSASLNYTQKEGILLKSELERVIARLAIEQFAFNDKVRFSLNVSNARSNADNMPQRNSVLQQMVSYLPVSPVKNPDGKFFENFTKTGYFNPAALIEYGQDNTKFNNLIGSFNTQVKLPFGLTYDFNLAYQQGNSLHGEYYGSYYSNYNSANFYYQPDPPLVHSLLNFGTNGSALRNTYQNTNKIMETFLTWDKKFGGHTLNAVLGYSYQDNVTGEGFQTTATNFPVDNVGYNNLSLSNPYAIPTYRINFGSPGVYQETRLISDFARLNYNYKDKYLVQLSGRRDGSSVFGANKQWGYFPSAGAAWRISQEDFMQDQKLFSDLKLRASYGVTGNSSGFNAYTAQIISGTLGSFYYQGTTVNAYGPTQADNPNLQWEKTATANIGLDFAILNGKLNGSIDVYDKNTTGMIYGYKVDPMLVPNGNITANGGSMNNKGIELMLSATPVKTKAFSWTSTLNLANNNNEITSLTNPLFSGGDSVRLTQPEGGGQTGSTLQILKSGRPLGQFFTLKYAGKNDQGVSQYYDKNGKLTTSPAIGSDYFYVGSPQPKLLLGFTNTFRYNNFDLNIFFRGVFGNKIFNATRADLFRPSTAQFTNILKDVAAESVTDVNSYRYSSRFIEDGSYVRLDNATLGYNFKKFSQYVRTLRVYASVNNAFIITKYNGIDPEVNQGGIAPGIDAGNFYPKTRTILFGVNASF</sequence>
<feature type="domain" description="TonB-dependent receptor plug" evidence="12">
    <location>
        <begin position="129"/>
        <end position="233"/>
    </location>
</feature>
<dbReference type="Gene3D" id="2.40.170.20">
    <property type="entry name" value="TonB-dependent receptor, beta-barrel domain"/>
    <property type="match status" value="1"/>
</dbReference>
<gene>
    <name evidence="13" type="ORF">OCK74_18715</name>
</gene>
<keyword evidence="3 8" id="KW-1134">Transmembrane beta strand</keyword>
<dbReference type="PROSITE" id="PS52016">
    <property type="entry name" value="TONB_DEPENDENT_REC_3"/>
    <property type="match status" value="1"/>
</dbReference>
<keyword evidence="2 8" id="KW-0813">Transport</keyword>
<dbReference type="SUPFAM" id="SSF49464">
    <property type="entry name" value="Carboxypeptidase regulatory domain-like"/>
    <property type="match status" value="1"/>
</dbReference>
<dbReference type="SUPFAM" id="SSF56935">
    <property type="entry name" value="Porins"/>
    <property type="match status" value="1"/>
</dbReference>
<feature type="chain" id="PRO_5040779976" evidence="10">
    <location>
        <begin position="35"/>
        <end position="1014"/>
    </location>
</feature>
<dbReference type="EMBL" id="JAOTIF010000018">
    <property type="protein sequence ID" value="MCU7551160.1"/>
    <property type="molecule type" value="Genomic_DNA"/>
</dbReference>
<dbReference type="InterPro" id="IPR000531">
    <property type="entry name" value="Beta-barrel_TonB"/>
</dbReference>
<dbReference type="InterPro" id="IPR039426">
    <property type="entry name" value="TonB-dep_rcpt-like"/>
</dbReference>
<dbReference type="NCBIfam" id="TIGR04057">
    <property type="entry name" value="SusC_RagA_signa"/>
    <property type="match status" value="1"/>
</dbReference>
<protein>
    <submittedName>
        <fullName evidence="13">TonB-dependent receptor</fullName>
    </submittedName>
</protein>
<keyword evidence="7 8" id="KW-0998">Cell outer membrane</keyword>
<dbReference type="Proteomes" id="UP001155483">
    <property type="component" value="Unassembled WGS sequence"/>
</dbReference>
<dbReference type="InterPro" id="IPR012910">
    <property type="entry name" value="Plug_dom"/>
</dbReference>
<comment type="subcellular location">
    <subcellularLocation>
        <location evidence="1 8">Cell outer membrane</location>
        <topology evidence="1 8">Multi-pass membrane protein</topology>
    </subcellularLocation>
</comment>
<evidence type="ECO:0000313" key="13">
    <source>
        <dbReference type="EMBL" id="MCU7551160.1"/>
    </source>
</evidence>
<dbReference type="Gene3D" id="2.170.130.10">
    <property type="entry name" value="TonB-dependent receptor, plug domain"/>
    <property type="match status" value="1"/>
</dbReference>
<proteinExistence type="inferred from homology"/>
<dbReference type="InterPro" id="IPR023997">
    <property type="entry name" value="TonB-dep_OMP_SusC/RagA_CS"/>
</dbReference>
<keyword evidence="13" id="KW-0675">Receptor</keyword>
<evidence type="ECO:0000256" key="5">
    <source>
        <dbReference type="ARBA" id="ARBA00023077"/>
    </source>
</evidence>
<evidence type="ECO:0000313" key="14">
    <source>
        <dbReference type="Proteomes" id="UP001155483"/>
    </source>
</evidence>
<dbReference type="Pfam" id="PF07715">
    <property type="entry name" value="Plug"/>
    <property type="match status" value="1"/>
</dbReference>
<dbReference type="InterPro" id="IPR008969">
    <property type="entry name" value="CarboxyPept-like_regulatory"/>
</dbReference>
<dbReference type="AlphaFoldDB" id="A0A9X2XXW9"/>
<evidence type="ECO:0000256" key="4">
    <source>
        <dbReference type="ARBA" id="ARBA00022692"/>
    </source>
</evidence>